<dbReference type="InterPro" id="IPR027417">
    <property type="entry name" value="P-loop_NTPase"/>
</dbReference>
<dbReference type="InterPro" id="IPR041569">
    <property type="entry name" value="AAA_lid_3"/>
</dbReference>
<dbReference type="GO" id="GO:0000922">
    <property type="term" value="C:spindle pole"/>
    <property type="evidence" value="ECO:0007669"/>
    <property type="project" value="UniProtKB-SubCell"/>
</dbReference>
<keyword evidence="5 8" id="KW-0067">ATP-binding</keyword>
<dbReference type="InterPro" id="IPR050304">
    <property type="entry name" value="MT-severing_AAA_ATPase"/>
</dbReference>
<dbReference type="KEGG" id="clec:106666530"/>
<dbReference type="InterPro" id="IPR003593">
    <property type="entry name" value="AAA+_ATPase"/>
</dbReference>
<dbReference type="Gene3D" id="3.40.50.300">
    <property type="entry name" value="P-loop containing nucleotide triphosphate hydrolases"/>
    <property type="match status" value="1"/>
</dbReference>
<evidence type="ECO:0000256" key="7">
    <source>
        <dbReference type="ARBA" id="ARBA00023235"/>
    </source>
</evidence>
<evidence type="ECO:0000256" key="8">
    <source>
        <dbReference type="RuleBase" id="RU003651"/>
    </source>
</evidence>
<dbReference type="InterPro" id="IPR003960">
    <property type="entry name" value="ATPase_AAA_CS"/>
</dbReference>
<feature type="domain" description="AAA+ ATPase" evidence="9">
    <location>
        <begin position="217"/>
        <end position="353"/>
    </location>
</feature>
<comment type="subcellular location">
    <subcellularLocation>
        <location evidence="1">Cytoplasm</location>
        <location evidence="1">Cytoskeleton</location>
        <location evidence="1">Spindle pole</location>
    </subcellularLocation>
</comment>
<evidence type="ECO:0000256" key="6">
    <source>
        <dbReference type="ARBA" id="ARBA00023212"/>
    </source>
</evidence>
<dbReference type="Gene3D" id="1.10.8.60">
    <property type="match status" value="1"/>
</dbReference>
<keyword evidence="4 8" id="KW-0547">Nucleotide-binding</keyword>
<dbReference type="AlphaFoldDB" id="A0A8I6THG2"/>
<evidence type="ECO:0000256" key="4">
    <source>
        <dbReference type="ARBA" id="ARBA00022741"/>
    </source>
</evidence>
<dbReference type="GO" id="GO:0016853">
    <property type="term" value="F:isomerase activity"/>
    <property type="evidence" value="ECO:0007669"/>
    <property type="project" value="UniProtKB-KW"/>
</dbReference>
<evidence type="ECO:0000256" key="5">
    <source>
        <dbReference type="ARBA" id="ARBA00022840"/>
    </source>
</evidence>
<evidence type="ECO:0000313" key="10">
    <source>
        <dbReference type="EnsemblMetazoa" id="XP_014249289.1"/>
    </source>
</evidence>
<dbReference type="Proteomes" id="UP000494040">
    <property type="component" value="Unassembled WGS sequence"/>
</dbReference>
<dbReference type="RefSeq" id="XP_014249289.1">
    <property type="nucleotide sequence ID" value="XM_014393803.2"/>
</dbReference>
<dbReference type="OrthoDB" id="191529at2759"/>
<dbReference type="SUPFAM" id="SSF52540">
    <property type="entry name" value="P-loop containing nucleoside triphosphate hydrolases"/>
    <property type="match status" value="1"/>
</dbReference>
<dbReference type="GO" id="GO:0016887">
    <property type="term" value="F:ATP hydrolysis activity"/>
    <property type="evidence" value="ECO:0007669"/>
    <property type="project" value="InterPro"/>
</dbReference>
<dbReference type="Pfam" id="PF17862">
    <property type="entry name" value="AAA_lid_3"/>
    <property type="match status" value="1"/>
</dbReference>
<reference evidence="10" key="1">
    <citation type="submission" date="2022-01" db="UniProtKB">
        <authorList>
            <consortium name="EnsemblMetazoa"/>
        </authorList>
    </citation>
    <scope>IDENTIFICATION</scope>
</reference>
<dbReference type="CDD" id="cd19509">
    <property type="entry name" value="RecA-like_VPS4-like"/>
    <property type="match status" value="1"/>
</dbReference>
<evidence type="ECO:0000256" key="2">
    <source>
        <dbReference type="ARBA" id="ARBA00022490"/>
    </source>
</evidence>
<dbReference type="GO" id="GO:0005874">
    <property type="term" value="C:microtubule"/>
    <property type="evidence" value="ECO:0007669"/>
    <property type="project" value="UniProtKB-KW"/>
</dbReference>
<protein>
    <recommendedName>
        <fullName evidence="9">AAA+ ATPase domain-containing protein</fullName>
    </recommendedName>
</protein>
<organism evidence="10 11">
    <name type="scientific">Cimex lectularius</name>
    <name type="common">Bed bug</name>
    <name type="synonym">Acanthia lectularia</name>
    <dbReference type="NCBI Taxonomy" id="79782"/>
    <lineage>
        <taxon>Eukaryota</taxon>
        <taxon>Metazoa</taxon>
        <taxon>Ecdysozoa</taxon>
        <taxon>Arthropoda</taxon>
        <taxon>Hexapoda</taxon>
        <taxon>Insecta</taxon>
        <taxon>Pterygota</taxon>
        <taxon>Neoptera</taxon>
        <taxon>Paraneoptera</taxon>
        <taxon>Hemiptera</taxon>
        <taxon>Heteroptera</taxon>
        <taxon>Panheteroptera</taxon>
        <taxon>Cimicomorpha</taxon>
        <taxon>Cimicidae</taxon>
        <taxon>Cimex</taxon>
    </lineage>
</organism>
<dbReference type="EnsemblMetazoa" id="XM_014393803.2">
    <property type="protein sequence ID" value="XP_014249289.1"/>
    <property type="gene ID" value="LOC106666530"/>
</dbReference>
<dbReference type="PROSITE" id="PS00674">
    <property type="entry name" value="AAA"/>
    <property type="match status" value="1"/>
</dbReference>
<name>A0A8I6THG2_CIMLE</name>
<dbReference type="PANTHER" id="PTHR23074:SF78">
    <property type="entry name" value="KATANIN P60 ATPASE-CONTAINING SUBUNIT A-LIKE 2"/>
    <property type="match status" value="1"/>
</dbReference>
<keyword evidence="11" id="KW-1185">Reference proteome</keyword>
<evidence type="ECO:0000259" key="9">
    <source>
        <dbReference type="SMART" id="SM00382"/>
    </source>
</evidence>
<dbReference type="PROSITE" id="PS50896">
    <property type="entry name" value="LISH"/>
    <property type="match status" value="1"/>
</dbReference>
<dbReference type="GO" id="GO:0005524">
    <property type="term" value="F:ATP binding"/>
    <property type="evidence" value="ECO:0007669"/>
    <property type="project" value="UniProtKB-KW"/>
</dbReference>
<dbReference type="InterPro" id="IPR006594">
    <property type="entry name" value="LisH"/>
</dbReference>
<keyword evidence="6" id="KW-0206">Cytoskeleton</keyword>
<sequence length="467" mass="53428">MTAEINFSLIEKSCKVKETEEKKAKNRKINLMVLIKQYLLDEGYVETAMQFDSEARVPNMYALCDNIDLYTVVKDYECYYYLRFQKYPKISKKLESPVNAPIVKRNQDKKLFKSKEIKNPSAGDANENLKVNSSSLFITQVGQNDGHERLWKGLGHFEGYSEEWRSFADIISKEVIDRNLNVKWDDVIGLDTAKQLLKEAVVYPSKYPEMFEGILTPWKGLLLFGPPGTGKTLLAKAVATECNTTFFNISASSLISKWRGESEKLVRVMFELARLQAPSTIFIDEVDSLASKRESPTEHEASRRLKSEFLVQLDGLIQCDKKIFLLTTSNLPWDLDTAILRRLEKHIFVDLPNTEARKKLLKRYLPPIINTKFKLQVNIDYPALASRCEGYSGSDIKLVCKETAMEAMRPLFPVLGDGVELSKRVKNLKPIETSDVLCSFERTKPTVSNLDKFKDWQNKHGSTHHSI</sequence>
<keyword evidence="3" id="KW-0493">Microtubule</keyword>
<dbReference type="InterPro" id="IPR003959">
    <property type="entry name" value="ATPase_AAA_core"/>
</dbReference>
<dbReference type="OMA" id="MKTQGKY"/>
<evidence type="ECO:0000256" key="1">
    <source>
        <dbReference type="ARBA" id="ARBA00004647"/>
    </source>
</evidence>
<comment type="similarity">
    <text evidence="8">Belongs to the AAA ATPase family.</text>
</comment>
<evidence type="ECO:0000313" key="11">
    <source>
        <dbReference type="Proteomes" id="UP000494040"/>
    </source>
</evidence>
<dbReference type="SMART" id="SM00382">
    <property type="entry name" value="AAA"/>
    <property type="match status" value="1"/>
</dbReference>
<accession>A0A8I6THG2</accession>
<evidence type="ECO:0000256" key="3">
    <source>
        <dbReference type="ARBA" id="ARBA00022701"/>
    </source>
</evidence>
<dbReference type="PANTHER" id="PTHR23074">
    <property type="entry name" value="AAA DOMAIN-CONTAINING"/>
    <property type="match status" value="1"/>
</dbReference>
<keyword evidence="2" id="KW-0963">Cytoplasm</keyword>
<proteinExistence type="inferred from homology"/>
<dbReference type="Pfam" id="PF00004">
    <property type="entry name" value="AAA"/>
    <property type="match status" value="1"/>
</dbReference>
<dbReference type="FunFam" id="3.40.50.300:FF:000159">
    <property type="entry name" value="Katanin p60 ATPase-containing subunit A1"/>
    <property type="match status" value="1"/>
</dbReference>
<keyword evidence="7" id="KW-0413">Isomerase</keyword>
<dbReference type="GeneID" id="106666530"/>